<name>A0A8J3GYD3_9RHOB</name>
<evidence type="ECO:0000313" key="1">
    <source>
        <dbReference type="EMBL" id="GHF52472.1"/>
    </source>
</evidence>
<dbReference type="EMBL" id="BNCJ01000006">
    <property type="protein sequence ID" value="GHF52472.1"/>
    <property type="molecule type" value="Genomic_DNA"/>
</dbReference>
<organism evidence="1 2">
    <name type="scientific">Seohaeicola zhoushanensis</name>
    <dbReference type="NCBI Taxonomy" id="1569283"/>
    <lineage>
        <taxon>Bacteria</taxon>
        <taxon>Pseudomonadati</taxon>
        <taxon>Pseudomonadota</taxon>
        <taxon>Alphaproteobacteria</taxon>
        <taxon>Rhodobacterales</taxon>
        <taxon>Roseobacteraceae</taxon>
        <taxon>Seohaeicola</taxon>
    </lineage>
</organism>
<reference evidence="1" key="1">
    <citation type="journal article" date="2014" name="Int. J. Syst. Evol. Microbiol.">
        <title>Complete genome sequence of Corynebacterium casei LMG S-19264T (=DSM 44701T), isolated from a smear-ripened cheese.</title>
        <authorList>
            <consortium name="US DOE Joint Genome Institute (JGI-PGF)"/>
            <person name="Walter F."/>
            <person name="Albersmeier A."/>
            <person name="Kalinowski J."/>
            <person name="Ruckert C."/>
        </authorList>
    </citation>
    <scope>NUCLEOTIDE SEQUENCE</scope>
    <source>
        <strain evidence="1">KCTC 42650</strain>
    </source>
</reference>
<dbReference type="RefSeq" id="WP_189680434.1">
    <property type="nucleotide sequence ID" value="NZ_BNCJ01000006.1"/>
</dbReference>
<gene>
    <name evidence="1" type="ORF">GCM10017056_25030</name>
</gene>
<protein>
    <submittedName>
        <fullName evidence="1">Uncharacterized protein</fullName>
    </submittedName>
</protein>
<sequence>MVTKADAVPRTMSRHRAPRIGQARREMIQLLLLSIVAALLTGALALPFTLPGGSLSSWDTVVLGVATNVG</sequence>
<keyword evidence="2" id="KW-1185">Reference proteome</keyword>
<comment type="caution">
    <text evidence="1">The sequence shown here is derived from an EMBL/GenBank/DDBJ whole genome shotgun (WGS) entry which is preliminary data.</text>
</comment>
<dbReference type="Proteomes" id="UP000626220">
    <property type="component" value="Unassembled WGS sequence"/>
</dbReference>
<reference evidence="1" key="2">
    <citation type="submission" date="2020-09" db="EMBL/GenBank/DDBJ databases">
        <authorList>
            <person name="Sun Q."/>
            <person name="Kim S."/>
        </authorList>
    </citation>
    <scope>NUCLEOTIDE SEQUENCE</scope>
    <source>
        <strain evidence="1">KCTC 42650</strain>
    </source>
</reference>
<accession>A0A8J3GYD3</accession>
<dbReference type="AlphaFoldDB" id="A0A8J3GYD3"/>
<evidence type="ECO:0000313" key="2">
    <source>
        <dbReference type="Proteomes" id="UP000626220"/>
    </source>
</evidence>
<proteinExistence type="predicted"/>